<gene>
    <name evidence="5" type="ORF">HPF_02155</name>
</gene>
<evidence type="ECO:0000256" key="1">
    <source>
        <dbReference type="ARBA" id="ARBA00023015"/>
    </source>
</evidence>
<proteinExistence type="predicted"/>
<feature type="domain" description="HTH araC/xylS-type" evidence="4">
    <location>
        <begin position="138"/>
        <end position="234"/>
    </location>
</feature>
<accession>A0A4P6WVK4</accession>
<dbReference type="EMBL" id="CP037867">
    <property type="protein sequence ID" value="QBM26466.1"/>
    <property type="molecule type" value="Genomic_DNA"/>
</dbReference>
<dbReference type="InterPro" id="IPR014710">
    <property type="entry name" value="RmlC-like_jellyroll"/>
</dbReference>
<dbReference type="SMART" id="SM00342">
    <property type="entry name" value="HTH_ARAC"/>
    <property type="match status" value="1"/>
</dbReference>
<dbReference type="RefSeq" id="WP_127806505.1">
    <property type="nucleotide sequence ID" value="NZ_CP037867.1"/>
</dbReference>
<dbReference type="InterPro" id="IPR009057">
    <property type="entry name" value="Homeodomain-like_sf"/>
</dbReference>
<keyword evidence="2" id="KW-0238">DNA-binding</keyword>
<dbReference type="PANTHER" id="PTHR46796:SF10">
    <property type="entry name" value="TRANSCRIPTIONAL ACTIVATOR FEAR"/>
    <property type="match status" value="1"/>
</dbReference>
<dbReference type="AlphaFoldDB" id="A0A4P6WVK4"/>
<dbReference type="InterPro" id="IPR013096">
    <property type="entry name" value="Cupin_2"/>
</dbReference>
<protein>
    <submittedName>
        <fullName evidence="5">Transcriptional activator FtrA</fullName>
    </submittedName>
</protein>
<organism evidence="5 6">
    <name type="scientific">Hydrogenophaga pseudoflava</name>
    <name type="common">Pseudomonas carboxydoflava</name>
    <dbReference type="NCBI Taxonomy" id="47421"/>
    <lineage>
        <taxon>Bacteria</taxon>
        <taxon>Pseudomonadati</taxon>
        <taxon>Pseudomonadota</taxon>
        <taxon>Betaproteobacteria</taxon>
        <taxon>Burkholderiales</taxon>
        <taxon>Comamonadaceae</taxon>
        <taxon>Hydrogenophaga</taxon>
    </lineage>
</organism>
<reference evidence="5 6" key="1">
    <citation type="submission" date="2019-03" db="EMBL/GenBank/DDBJ databases">
        <authorList>
            <person name="Sebastian G."/>
            <person name="Baumann P."/>
            <person name="Ruckert C."/>
            <person name="Kalinowski J."/>
            <person name="Nebel B."/>
            <person name="Takors R."/>
            <person name="Blombach B."/>
        </authorList>
    </citation>
    <scope>NUCLEOTIDE SEQUENCE [LARGE SCALE GENOMIC DNA]</scope>
    <source>
        <strain evidence="5 6">DSM 1084</strain>
    </source>
</reference>
<evidence type="ECO:0000313" key="6">
    <source>
        <dbReference type="Proteomes" id="UP000293912"/>
    </source>
</evidence>
<dbReference type="PANTHER" id="PTHR46796">
    <property type="entry name" value="HTH-TYPE TRANSCRIPTIONAL ACTIVATOR RHAS-RELATED"/>
    <property type="match status" value="1"/>
</dbReference>
<name>A0A4P6WVK4_HYDPS</name>
<dbReference type="InterPro" id="IPR018060">
    <property type="entry name" value="HTH_AraC"/>
</dbReference>
<evidence type="ECO:0000256" key="2">
    <source>
        <dbReference type="ARBA" id="ARBA00023125"/>
    </source>
</evidence>
<keyword evidence="6" id="KW-1185">Reference proteome</keyword>
<evidence type="ECO:0000259" key="4">
    <source>
        <dbReference type="PROSITE" id="PS01124"/>
    </source>
</evidence>
<keyword evidence="3" id="KW-0804">Transcription</keyword>
<dbReference type="GO" id="GO:0003700">
    <property type="term" value="F:DNA-binding transcription factor activity"/>
    <property type="evidence" value="ECO:0007669"/>
    <property type="project" value="InterPro"/>
</dbReference>
<sequence>MAAAHDALSVRHYGASPGSHAHDHFQILLGLEGWLELEVDGRGRRVGTGDGVVIAPGLRHDFESTRGARCLVLDSSNMGWTRLDRSAPLPDTLPLARYLASACASGLVRARQLGPALLLEAWAPPALPRRTRRAIDWQSLQAWALKAVDERLSVADLATRTHLSPAQFTERCQQELGQSPMAWLRNLRLDRARHLRAQGLPVAEVARRCGYRSPSALTAALRKQGEPTPSNADD</sequence>
<dbReference type="Gene3D" id="2.60.120.10">
    <property type="entry name" value="Jelly Rolls"/>
    <property type="match status" value="1"/>
</dbReference>
<evidence type="ECO:0000313" key="5">
    <source>
        <dbReference type="EMBL" id="QBM26466.1"/>
    </source>
</evidence>
<dbReference type="InterPro" id="IPR011051">
    <property type="entry name" value="RmlC_Cupin_sf"/>
</dbReference>
<evidence type="ECO:0000256" key="3">
    <source>
        <dbReference type="ARBA" id="ARBA00023163"/>
    </source>
</evidence>
<dbReference type="KEGG" id="hpse:HPF_02155"/>
<keyword evidence="1" id="KW-0805">Transcription regulation</keyword>
<dbReference type="Pfam" id="PF07883">
    <property type="entry name" value="Cupin_2"/>
    <property type="match status" value="1"/>
</dbReference>
<dbReference type="SUPFAM" id="SSF46689">
    <property type="entry name" value="Homeodomain-like"/>
    <property type="match status" value="2"/>
</dbReference>
<dbReference type="Gene3D" id="1.10.10.60">
    <property type="entry name" value="Homeodomain-like"/>
    <property type="match status" value="1"/>
</dbReference>
<dbReference type="PROSITE" id="PS01124">
    <property type="entry name" value="HTH_ARAC_FAMILY_2"/>
    <property type="match status" value="1"/>
</dbReference>
<dbReference type="SUPFAM" id="SSF51182">
    <property type="entry name" value="RmlC-like cupins"/>
    <property type="match status" value="1"/>
</dbReference>
<dbReference type="InterPro" id="IPR050204">
    <property type="entry name" value="AraC_XylS_family_regulators"/>
</dbReference>
<dbReference type="Proteomes" id="UP000293912">
    <property type="component" value="Chromosome"/>
</dbReference>
<dbReference type="Pfam" id="PF12833">
    <property type="entry name" value="HTH_18"/>
    <property type="match status" value="1"/>
</dbReference>
<dbReference type="GO" id="GO:0043565">
    <property type="term" value="F:sequence-specific DNA binding"/>
    <property type="evidence" value="ECO:0007669"/>
    <property type="project" value="InterPro"/>
</dbReference>